<evidence type="ECO:0000256" key="1">
    <source>
        <dbReference type="SAM" id="Phobius"/>
    </source>
</evidence>
<protein>
    <submittedName>
        <fullName evidence="2">Uncharacterized protein</fullName>
    </submittedName>
</protein>
<sequence length="74" mass="8518">MKLTVENNNQKLRIYLELSSEEVTLYKRCLIGFFSVSLPLLFSYTSLIRVINPIQTKPLPPQNETTTGVKEMLD</sequence>
<dbReference type="EMBL" id="CP150886">
    <property type="protein sequence ID" value="WZB88084.1"/>
    <property type="molecule type" value="Genomic_DNA"/>
</dbReference>
<gene>
    <name evidence="2" type="ORF">WJM97_22495</name>
</gene>
<keyword evidence="1" id="KW-1133">Transmembrane helix</keyword>
<evidence type="ECO:0000313" key="2">
    <source>
        <dbReference type="EMBL" id="WZB88084.1"/>
    </source>
</evidence>
<reference evidence="2 3" key="1">
    <citation type="submission" date="2024-04" db="EMBL/GenBank/DDBJ databases">
        <title>Okeanomitos corallinicola gen. &amp; sp. nov. (Nostocales, Cyanobacteria), a new toxic marine heterocyst-forming cyanobacterium from a coral reef.</title>
        <authorList>
            <person name="Li H."/>
            <person name="Li R."/>
            <person name="Kang J."/>
            <person name="Hii K.S."/>
            <person name="Mohamed H.F."/>
            <person name="Xu X."/>
            <person name="Luo Z."/>
        </authorList>
    </citation>
    <scope>NUCLEOTIDE SEQUENCE [LARGE SCALE GENOMIC DNA]</scope>
    <source>
        <strain evidence="2 3">TIOX110</strain>
    </source>
</reference>
<dbReference type="RefSeq" id="WP_353930993.1">
    <property type="nucleotide sequence ID" value="NZ_CP150886.1"/>
</dbReference>
<feature type="transmembrane region" description="Helical" evidence="1">
    <location>
        <begin position="25"/>
        <end position="47"/>
    </location>
</feature>
<keyword evidence="1" id="KW-0472">Membrane</keyword>
<evidence type="ECO:0000313" key="3">
    <source>
        <dbReference type="Proteomes" id="UP001483337"/>
    </source>
</evidence>
<keyword evidence="1" id="KW-0812">Transmembrane</keyword>
<accession>A0ABZ2URT3</accession>
<name>A0ABZ2URT3_9CYAN</name>
<dbReference type="Proteomes" id="UP001483337">
    <property type="component" value="Chromosome"/>
</dbReference>
<proteinExistence type="predicted"/>
<keyword evidence="3" id="KW-1185">Reference proteome</keyword>
<organism evidence="2 3">
    <name type="scientific">Okeanomitos corallinicola TIOX110</name>
    <dbReference type="NCBI Taxonomy" id="3133117"/>
    <lineage>
        <taxon>Bacteria</taxon>
        <taxon>Bacillati</taxon>
        <taxon>Cyanobacteriota</taxon>
        <taxon>Cyanophyceae</taxon>
        <taxon>Nostocales</taxon>
        <taxon>Aphanizomenonaceae</taxon>
        <taxon>Okeanomitos</taxon>
    </lineage>
</organism>